<dbReference type="EMBL" id="CAEZXI010000011">
    <property type="protein sequence ID" value="CAB4678602.1"/>
    <property type="molecule type" value="Genomic_DNA"/>
</dbReference>
<sequence>MSCGNHHDVPCIEIRPLIVLFIDQEIFDAHQLDIVEVHFGECPPCKNQMEQESQSLLLMRNLLSRCCNEPAPASLHERLIEQTQQLHQEMTMRTEITYTESTYTEITVDGQTQIEITSKIRREFPRE</sequence>
<accession>A0A6J6MXM9</accession>
<name>A0A6J6MXM9_9ZZZZ</name>
<protein>
    <submittedName>
        <fullName evidence="1">Unannotated protein</fullName>
    </submittedName>
</protein>
<organism evidence="1">
    <name type="scientific">freshwater metagenome</name>
    <dbReference type="NCBI Taxonomy" id="449393"/>
    <lineage>
        <taxon>unclassified sequences</taxon>
        <taxon>metagenomes</taxon>
        <taxon>ecological metagenomes</taxon>
    </lineage>
</organism>
<dbReference type="AlphaFoldDB" id="A0A6J6MXM9"/>
<reference evidence="1" key="1">
    <citation type="submission" date="2020-05" db="EMBL/GenBank/DDBJ databases">
        <authorList>
            <person name="Chiriac C."/>
            <person name="Salcher M."/>
            <person name="Ghai R."/>
            <person name="Kavagutti S V."/>
        </authorList>
    </citation>
    <scope>NUCLEOTIDE SEQUENCE</scope>
</reference>
<proteinExistence type="predicted"/>
<evidence type="ECO:0000313" key="1">
    <source>
        <dbReference type="EMBL" id="CAB4678602.1"/>
    </source>
</evidence>
<gene>
    <name evidence="1" type="ORF">UFOPK2362_00215</name>
</gene>